<dbReference type="EMBL" id="KV878239">
    <property type="protein sequence ID" value="OJZ88752.1"/>
    <property type="molecule type" value="Genomic_DNA"/>
</dbReference>
<reference evidence="2" key="1">
    <citation type="journal article" date="2017" name="Genome Biol.">
        <title>Comparative genomics reveals high biological diversity and specific adaptations in the industrially and medically important fungal genus Aspergillus.</title>
        <authorList>
            <person name="de Vries R.P."/>
            <person name="Riley R."/>
            <person name="Wiebenga A."/>
            <person name="Aguilar-Osorio G."/>
            <person name="Amillis S."/>
            <person name="Uchima C.A."/>
            <person name="Anderluh G."/>
            <person name="Asadollahi M."/>
            <person name="Askin M."/>
            <person name="Barry K."/>
            <person name="Battaglia E."/>
            <person name="Bayram O."/>
            <person name="Benocci T."/>
            <person name="Braus-Stromeyer S.A."/>
            <person name="Caldana C."/>
            <person name="Canovas D."/>
            <person name="Cerqueira G.C."/>
            <person name="Chen F."/>
            <person name="Chen W."/>
            <person name="Choi C."/>
            <person name="Clum A."/>
            <person name="Dos Santos R.A."/>
            <person name="Damasio A.R."/>
            <person name="Diallinas G."/>
            <person name="Emri T."/>
            <person name="Fekete E."/>
            <person name="Flipphi M."/>
            <person name="Freyberg S."/>
            <person name="Gallo A."/>
            <person name="Gournas C."/>
            <person name="Habgood R."/>
            <person name="Hainaut M."/>
            <person name="Harispe M.L."/>
            <person name="Henrissat B."/>
            <person name="Hilden K.S."/>
            <person name="Hope R."/>
            <person name="Hossain A."/>
            <person name="Karabika E."/>
            <person name="Karaffa L."/>
            <person name="Karanyi Z."/>
            <person name="Krasevec N."/>
            <person name="Kuo A."/>
            <person name="Kusch H."/>
            <person name="LaButti K."/>
            <person name="Lagendijk E.L."/>
            <person name="Lapidus A."/>
            <person name="Levasseur A."/>
            <person name="Lindquist E."/>
            <person name="Lipzen A."/>
            <person name="Logrieco A.F."/>
            <person name="MacCabe A."/>
            <person name="Maekelae M.R."/>
            <person name="Malavazi I."/>
            <person name="Melin P."/>
            <person name="Meyer V."/>
            <person name="Mielnichuk N."/>
            <person name="Miskei M."/>
            <person name="Molnar A.P."/>
            <person name="Mule G."/>
            <person name="Ngan C.Y."/>
            <person name="Orejas M."/>
            <person name="Orosz E."/>
            <person name="Ouedraogo J.P."/>
            <person name="Overkamp K.M."/>
            <person name="Park H.-S."/>
            <person name="Perrone G."/>
            <person name="Piumi F."/>
            <person name="Punt P.J."/>
            <person name="Ram A.F."/>
            <person name="Ramon A."/>
            <person name="Rauscher S."/>
            <person name="Record E."/>
            <person name="Riano-Pachon D.M."/>
            <person name="Robert V."/>
            <person name="Roehrig J."/>
            <person name="Ruller R."/>
            <person name="Salamov A."/>
            <person name="Salih N.S."/>
            <person name="Samson R.A."/>
            <person name="Sandor E."/>
            <person name="Sanguinetti M."/>
            <person name="Schuetze T."/>
            <person name="Sepcic K."/>
            <person name="Shelest E."/>
            <person name="Sherlock G."/>
            <person name="Sophianopoulou V."/>
            <person name="Squina F.M."/>
            <person name="Sun H."/>
            <person name="Susca A."/>
            <person name="Todd R.B."/>
            <person name="Tsang A."/>
            <person name="Unkles S.E."/>
            <person name="van de Wiele N."/>
            <person name="van Rossen-Uffink D."/>
            <person name="Oliveira J.V."/>
            <person name="Vesth T.C."/>
            <person name="Visser J."/>
            <person name="Yu J.-H."/>
            <person name="Zhou M."/>
            <person name="Andersen M.R."/>
            <person name="Archer D.B."/>
            <person name="Baker S.E."/>
            <person name="Benoit I."/>
            <person name="Brakhage A.A."/>
            <person name="Braus G.H."/>
            <person name="Fischer R."/>
            <person name="Frisvad J.C."/>
            <person name="Goldman G.H."/>
            <person name="Houbraken J."/>
            <person name="Oakley B."/>
            <person name="Pocsi I."/>
            <person name="Scazzocchio C."/>
            <person name="Seiboth B."/>
            <person name="vanKuyk P.A."/>
            <person name="Wortman J."/>
            <person name="Dyer P.S."/>
            <person name="Grigoriev I.V."/>
        </authorList>
    </citation>
    <scope>NUCLEOTIDE SEQUENCE [LARGE SCALE GENOMIC DNA]</scope>
    <source>
        <strain evidence="2">CBS 106.47</strain>
    </source>
</reference>
<name>A0A1M3TQB4_ASPLC</name>
<dbReference type="AlphaFoldDB" id="A0A1M3TQB4"/>
<accession>A0A1M3TQB4</accession>
<evidence type="ECO:0000313" key="1">
    <source>
        <dbReference type="EMBL" id="OJZ88752.1"/>
    </source>
</evidence>
<protein>
    <submittedName>
        <fullName evidence="1">Uncharacterized protein</fullName>
    </submittedName>
</protein>
<sequence length="233" mass="25712">MSSYPVAYFKYIGLAMLSSPSWYVGYSAQLDPTTSAMYIQHHSPCTSRALYYTTLVDNSDEDLDWWDAIIASQSEGYVLGVEEVDKLYLPNLIYVATPVTLSEAYLVIAELTPLVNPHHLDTVNNPFYTDRLSDSSSAQTNFHPPTSNTVLLEIRPHKEGESGSSLLHFTAANGNLEIVSFLLPTLFTLSTSQDNITDILNYRDYTVNMVLTSPHRTRIAGAWGACGGTMGIG</sequence>
<dbReference type="Proteomes" id="UP000184063">
    <property type="component" value="Unassembled WGS sequence"/>
</dbReference>
<proteinExistence type="predicted"/>
<evidence type="ECO:0000313" key="2">
    <source>
        <dbReference type="Proteomes" id="UP000184063"/>
    </source>
</evidence>
<gene>
    <name evidence="1" type="ORF">ASPFODRAFT_713634</name>
</gene>
<dbReference type="VEuPathDB" id="FungiDB:ASPFODRAFT_713634"/>
<organism evidence="1 2">
    <name type="scientific">Aspergillus luchuensis (strain CBS 106.47)</name>
    <dbReference type="NCBI Taxonomy" id="1137211"/>
    <lineage>
        <taxon>Eukaryota</taxon>
        <taxon>Fungi</taxon>
        <taxon>Dikarya</taxon>
        <taxon>Ascomycota</taxon>
        <taxon>Pezizomycotina</taxon>
        <taxon>Eurotiomycetes</taxon>
        <taxon>Eurotiomycetidae</taxon>
        <taxon>Eurotiales</taxon>
        <taxon>Aspergillaceae</taxon>
        <taxon>Aspergillus</taxon>
        <taxon>Aspergillus subgen. Circumdati</taxon>
    </lineage>
</organism>